<keyword evidence="2" id="KW-1185">Reference proteome</keyword>
<dbReference type="Proteomes" id="UP000608513">
    <property type="component" value="Unassembled WGS sequence"/>
</dbReference>
<protein>
    <submittedName>
        <fullName evidence="1">Uncharacterized protein</fullName>
    </submittedName>
</protein>
<accession>A0A923SDK9</accession>
<organism evidence="1 2">
    <name type="scientific">Ramlibacter cellulosilyticus</name>
    <dbReference type="NCBI Taxonomy" id="2764187"/>
    <lineage>
        <taxon>Bacteria</taxon>
        <taxon>Pseudomonadati</taxon>
        <taxon>Pseudomonadota</taxon>
        <taxon>Betaproteobacteria</taxon>
        <taxon>Burkholderiales</taxon>
        <taxon>Comamonadaceae</taxon>
        <taxon>Ramlibacter</taxon>
    </lineage>
</organism>
<dbReference type="AlphaFoldDB" id="A0A923SDK9"/>
<sequence length="126" mass="13744">MPFQLTLFRAPDGIGPMHAWDREHREPLGTRDAVRAALDAAIPGLRWESSNDMLFASGPFGGEGHAIEIILFGASEETLLDFRVYAGPPPVRAIMTALGLNHCQALESGAIYFPFEAEDRWPGAPP</sequence>
<reference evidence="1" key="1">
    <citation type="submission" date="2020-08" db="EMBL/GenBank/DDBJ databases">
        <title>Ramlibacter sp. USB13 16S ribosomal RNA gene genome sequencing and assembly.</title>
        <authorList>
            <person name="Kang M."/>
        </authorList>
    </citation>
    <scope>NUCLEOTIDE SEQUENCE</scope>
    <source>
        <strain evidence="1">USB13</strain>
    </source>
</reference>
<evidence type="ECO:0000313" key="1">
    <source>
        <dbReference type="EMBL" id="MBC5786146.1"/>
    </source>
</evidence>
<name>A0A923SDK9_9BURK</name>
<dbReference type="RefSeq" id="WP_187078892.1">
    <property type="nucleotide sequence ID" value="NZ_JACORT010000015.1"/>
</dbReference>
<gene>
    <name evidence="1" type="ORF">H8N03_24620</name>
</gene>
<evidence type="ECO:0000313" key="2">
    <source>
        <dbReference type="Proteomes" id="UP000608513"/>
    </source>
</evidence>
<comment type="caution">
    <text evidence="1">The sequence shown here is derived from an EMBL/GenBank/DDBJ whole genome shotgun (WGS) entry which is preliminary data.</text>
</comment>
<dbReference type="EMBL" id="JACORT010000015">
    <property type="protein sequence ID" value="MBC5786146.1"/>
    <property type="molecule type" value="Genomic_DNA"/>
</dbReference>
<proteinExistence type="predicted"/>